<evidence type="ECO:0000256" key="5">
    <source>
        <dbReference type="HAMAP-Rule" id="MF_00340"/>
    </source>
</evidence>
<proteinExistence type="inferred from homology"/>
<dbReference type="PANTHER" id="PTHR35534">
    <property type="entry name" value="50S RIBOSOMAL PROTEIN L32"/>
    <property type="match status" value="1"/>
</dbReference>
<dbReference type="HAMAP" id="MF_00340">
    <property type="entry name" value="Ribosomal_bL32"/>
    <property type="match status" value="1"/>
</dbReference>
<sequence length="101" mass="11798">MCDNLHSACSDLLAEEFRHAPSRRTRHGRIDLMGAVPKHKVSKRRQGFRAAHQYIDVPPLTTCRTCGQKHRTHYVCPHCGHYRGRLVLDMEKKKRQRRPEA</sequence>
<dbReference type="GO" id="GO:0015934">
    <property type="term" value="C:large ribosomal subunit"/>
    <property type="evidence" value="ECO:0007669"/>
    <property type="project" value="InterPro"/>
</dbReference>
<dbReference type="AlphaFoldDB" id="B9L0D1"/>
<keyword evidence="3 5" id="KW-0687">Ribonucleoprotein</keyword>
<keyword evidence="2 5" id="KW-0689">Ribosomal protein</keyword>
<dbReference type="InterPro" id="IPR044957">
    <property type="entry name" value="Ribosomal_bL32_bact"/>
</dbReference>
<dbReference type="SUPFAM" id="SSF57829">
    <property type="entry name" value="Zn-binding ribosomal proteins"/>
    <property type="match status" value="1"/>
</dbReference>
<dbReference type="EMBL" id="CP001275">
    <property type="protein sequence ID" value="ACM05739.1"/>
    <property type="molecule type" value="Genomic_DNA"/>
</dbReference>
<keyword evidence="7" id="KW-1185">Reference proteome</keyword>
<dbReference type="InterPro" id="IPR011332">
    <property type="entry name" value="Ribosomal_zn-bd"/>
</dbReference>
<dbReference type="NCBIfam" id="TIGR01031">
    <property type="entry name" value="rpmF_bact"/>
    <property type="match status" value="1"/>
</dbReference>
<dbReference type="Pfam" id="PF01783">
    <property type="entry name" value="Ribosomal_L32p"/>
    <property type="match status" value="1"/>
</dbReference>
<dbReference type="eggNOG" id="COG0333">
    <property type="taxonomic scope" value="Bacteria"/>
</dbReference>
<dbReference type="GO" id="GO:0003735">
    <property type="term" value="F:structural constituent of ribosome"/>
    <property type="evidence" value="ECO:0007669"/>
    <property type="project" value="InterPro"/>
</dbReference>
<organism evidence="6 7">
    <name type="scientific">Thermomicrobium roseum (strain ATCC 27502 / DSM 5159 / P-2)</name>
    <dbReference type="NCBI Taxonomy" id="309801"/>
    <lineage>
        <taxon>Bacteria</taxon>
        <taxon>Pseudomonadati</taxon>
        <taxon>Thermomicrobiota</taxon>
        <taxon>Thermomicrobia</taxon>
        <taxon>Thermomicrobiales</taxon>
        <taxon>Thermomicrobiaceae</taxon>
        <taxon>Thermomicrobium</taxon>
    </lineage>
</organism>
<dbReference type="Proteomes" id="UP000000447">
    <property type="component" value="Chromosome"/>
</dbReference>
<accession>B9L0D1</accession>
<evidence type="ECO:0000256" key="1">
    <source>
        <dbReference type="ARBA" id="ARBA00008560"/>
    </source>
</evidence>
<dbReference type="PANTHER" id="PTHR35534:SF1">
    <property type="entry name" value="LARGE RIBOSOMAL SUBUNIT PROTEIN BL32"/>
    <property type="match status" value="1"/>
</dbReference>
<comment type="similarity">
    <text evidence="1 5">Belongs to the bacterial ribosomal protein bL32 family.</text>
</comment>
<evidence type="ECO:0000256" key="3">
    <source>
        <dbReference type="ARBA" id="ARBA00023274"/>
    </source>
</evidence>
<evidence type="ECO:0000313" key="6">
    <source>
        <dbReference type="EMBL" id="ACM05739.1"/>
    </source>
</evidence>
<dbReference type="InterPro" id="IPR002677">
    <property type="entry name" value="Ribosomal_bL32"/>
</dbReference>
<name>B9L0D1_THERP</name>
<gene>
    <name evidence="5" type="primary">rpmF</name>
    <name evidence="6" type="ordered locus">trd_1624</name>
</gene>
<reference evidence="6 7" key="1">
    <citation type="journal article" date="2009" name="PLoS ONE">
        <title>Complete genome sequence of the aerobic CO-oxidizing thermophile Thermomicrobium roseum.</title>
        <authorList>
            <person name="Wu D."/>
            <person name="Raymond J."/>
            <person name="Wu M."/>
            <person name="Chatterji S."/>
            <person name="Ren Q."/>
            <person name="Graham J.E."/>
            <person name="Bryant D.A."/>
            <person name="Robb F."/>
            <person name="Colman A."/>
            <person name="Tallon L.J."/>
            <person name="Badger J.H."/>
            <person name="Madupu R."/>
            <person name="Ward N.L."/>
            <person name="Eisen J.A."/>
        </authorList>
    </citation>
    <scope>NUCLEOTIDE SEQUENCE [LARGE SCALE GENOMIC DNA]</scope>
    <source>
        <strain evidence="7">ATCC 27502 / DSM 5159 / P-2</strain>
    </source>
</reference>
<evidence type="ECO:0000256" key="2">
    <source>
        <dbReference type="ARBA" id="ARBA00022980"/>
    </source>
</evidence>
<protein>
    <recommendedName>
        <fullName evidence="4 5">Large ribosomal subunit protein bL32</fullName>
    </recommendedName>
</protein>
<dbReference type="GO" id="GO:0006412">
    <property type="term" value="P:translation"/>
    <property type="evidence" value="ECO:0007669"/>
    <property type="project" value="UniProtKB-UniRule"/>
</dbReference>
<dbReference type="STRING" id="309801.trd_1624"/>
<evidence type="ECO:0000256" key="4">
    <source>
        <dbReference type="ARBA" id="ARBA00035178"/>
    </source>
</evidence>
<dbReference type="KEGG" id="tro:trd_1624"/>
<evidence type="ECO:0000313" key="7">
    <source>
        <dbReference type="Proteomes" id="UP000000447"/>
    </source>
</evidence>
<dbReference type="HOGENOM" id="CLU_2290373_0_0_0"/>